<feature type="domain" description="Ionotropic glutamate receptor C-terminal" evidence="14">
    <location>
        <begin position="260"/>
        <end position="360"/>
    </location>
</feature>
<comment type="subcellular location">
    <subcellularLocation>
        <location evidence="1">Membrane</location>
        <topology evidence="1">Multi-pass membrane protein</topology>
    </subcellularLocation>
</comment>
<evidence type="ECO:0000256" key="4">
    <source>
        <dbReference type="ARBA" id="ARBA00022989"/>
    </source>
</evidence>
<dbReference type="EMBL" id="JBBJCI010000206">
    <property type="protein sequence ID" value="KAK7241049.1"/>
    <property type="molecule type" value="Genomic_DNA"/>
</dbReference>
<feature type="region of interest" description="Disordered" evidence="11">
    <location>
        <begin position="619"/>
        <end position="642"/>
    </location>
</feature>
<keyword evidence="3 12" id="KW-0812">Transmembrane</keyword>
<keyword evidence="4 12" id="KW-1133">Transmembrane helix</keyword>
<reference evidence="15 16" key="1">
    <citation type="submission" date="2024-03" db="EMBL/GenBank/DDBJ databases">
        <title>Aureococcus anophagefferens CCMP1851 and Kratosvirus quantuckense: Draft genome of a second virus-susceptible host strain in the model system.</title>
        <authorList>
            <person name="Chase E."/>
            <person name="Truchon A.R."/>
            <person name="Schepens W."/>
            <person name="Wilhelm S.W."/>
        </authorList>
    </citation>
    <scope>NUCLEOTIDE SEQUENCE [LARGE SCALE GENOMIC DNA]</scope>
    <source>
        <strain evidence="15 16">CCMP1851</strain>
    </source>
</reference>
<dbReference type="PANTHER" id="PTHR18966">
    <property type="entry name" value="IONOTROPIC GLUTAMATE RECEPTOR"/>
    <property type="match status" value="1"/>
</dbReference>
<sequence>MSAVFRAAPRLAVVAAVAAAANVSTGRPSCPCIGADLEARMAEVLNGSRSVLCVEDAECFDSGHGDGTLTICPTGGDCFAAPRTYGLDACAPHDVATAPYETCGGDGALWSEERIAKKIRGKTLRVAVPALIRPYTYVVDGGYVVEGPVPNATIPGLQGAYVDLFDEVAARGGFAADYVRVSQPALDAAASPWNACFEDVRDGRADVCLGNLWTTYARLEQASFTTAIATDEFTLLVPRGVKTEATLRDRMKRPFRPFSLRLWLSILGVVACTGLVTSYLTLDGALGDDSRADRREMANHASREVYGTLMSIMSSGVDSAPDEAGDALAQRFVKGFFGFFVLVATTLYTANLAAMLSDDAAYDLEIDSIAACEAARCSVCVHSQTWAYAAEIFAASPLRRVEGGWTAAANYARLTAGDCDAIMLSYSDYVTLDVNEAQNLDAYQFVGRPAFSYPEALAVADLYQKPVSHYVRQIIEESLYDAYWDKHAGALAADPWAASEAPDSTRESMGVAEMLGPIALSLASLVVALAVHFLRKKERQLERFYSNRSLDGALKDLEDAERRVRRFSGARPAVAVGAETKAEGAHLDPGAARPPSPTRRRTSAAVVDVHLERMTSPMPVRVSVDPPEEEDASAWMCPGRPL</sequence>
<evidence type="ECO:0000313" key="16">
    <source>
        <dbReference type="Proteomes" id="UP001363151"/>
    </source>
</evidence>
<dbReference type="InterPro" id="IPR015683">
    <property type="entry name" value="Ionotropic_Glu_rcpt"/>
</dbReference>
<evidence type="ECO:0000256" key="5">
    <source>
        <dbReference type="ARBA" id="ARBA00023065"/>
    </source>
</evidence>
<evidence type="ECO:0000256" key="8">
    <source>
        <dbReference type="ARBA" id="ARBA00023180"/>
    </source>
</evidence>
<accession>A0ABR1FXQ8</accession>
<dbReference type="Proteomes" id="UP001363151">
    <property type="component" value="Unassembled WGS sequence"/>
</dbReference>
<dbReference type="Gene3D" id="1.10.287.70">
    <property type="match status" value="1"/>
</dbReference>
<evidence type="ECO:0000256" key="9">
    <source>
        <dbReference type="ARBA" id="ARBA00023286"/>
    </source>
</evidence>
<evidence type="ECO:0000256" key="2">
    <source>
        <dbReference type="ARBA" id="ARBA00022448"/>
    </source>
</evidence>
<feature type="transmembrane region" description="Helical" evidence="12">
    <location>
        <begin position="514"/>
        <end position="534"/>
    </location>
</feature>
<evidence type="ECO:0000256" key="6">
    <source>
        <dbReference type="ARBA" id="ARBA00023136"/>
    </source>
</evidence>
<gene>
    <name evidence="15" type="ORF">SO694_00053024</name>
</gene>
<evidence type="ECO:0000256" key="1">
    <source>
        <dbReference type="ARBA" id="ARBA00004141"/>
    </source>
</evidence>
<evidence type="ECO:0000256" key="10">
    <source>
        <dbReference type="ARBA" id="ARBA00023303"/>
    </source>
</evidence>
<evidence type="ECO:0000256" key="3">
    <source>
        <dbReference type="ARBA" id="ARBA00022692"/>
    </source>
</evidence>
<dbReference type="Gene3D" id="3.40.190.10">
    <property type="entry name" value="Periplasmic binding protein-like II"/>
    <property type="match status" value="1"/>
</dbReference>
<evidence type="ECO:0000259" key="14">
    <source>
        <dbReference type="Pfam" id="PF00060"/>
    </source>
</evidence>
<evidence type="ECO:0000313" key="15">
    <source>
        <dbReference type="EMBL" id="KAK7241049.1"/>
    </source>
</evidence>
<keyword evidence="13" id="KW-0732">Signal</keyword>
<keyword evidence="8" id="KW-0325">Glycoprotein</keyword>
<feature type="transmembrane region" description="Helical" evidence="12">
    <location>
        <begin position="336"/>
        <end position="356"/>
    </location>
</feature>
<name>A0ABR1FXQ8_AURAN</name>
<dbReference type="SUPFAM" id="SSF53850">
    <property type="entry name" value="Periplasmic binding protein-like II"/>
    <property type="match status" value="1"/>
</dbReference>
<keyword evidence="5" id="KW-0406">Ion transport</keyword>
<keyword evidence="7" id="KW-0675">Receptor</keyword>
<protein>
    <submittedName>
        <fullName evidence="15">Mannosyl-oligosaccharide 1,2-alpha-mannosidase</fullName>
    </submittedName>
</protein>
<feature type="signal peptide" evidence="13">
    <location>
        <begin position="1"/>
        <end position="26"/>
    </location>
</feature>
<keyword evidence="16" id="KW-1185">Reference proteome</keyword>
<feature type="chain" id="PRO_5045129799" evidence="13">
    <location>
        <begin position="27"/>
        <end position="642"/>
    </location>
</feature>
<keyword evidence="2" id="KW-0813">Transport</keyword>
<keyword evidence="6 12" id="KW-0472">Membrane</keyword>
<keyword evidence="9" id="KW-1071">Ligand-gated ion channel</keyword>
<evidence type="ECO:0000256" key="11">
    <source>
        <dbReference type="SAM" id="MobiDB-lite"/>
    </source>
</evidence>
<evidence type="ECO:0000256" key="12">
    <source>
        <dbReference type="SAM" id="Phobius"/>
    </source>
</evidence>
<evidence type="ECO:0000256" key="7">
    <source>
        <dbReference type="ARBA" id="ARBA00023170"/>
    </source>
</evidence>
<keyword evidence="10" id="KW-0407">Ion channel</keyword>
<comment type="caution">
    <text evidence="15">The sequence shown here is derived from an EMBL/GenBank/DDBJ whole genome shotgun (WGS) entry which is preliminary data.</text>
</comment>
<feature type="transmembrane region" description="Helical" evidence="12">
    <location>
        <begin position="262"/>
        <end position="282"/>
    </location>
</feature>
<feature type="region of interest" description="Disordered" evidence="11">
    <location>
        <begin position="578"/>
        <end position="603"/>
    </location>
</feature>
<evidence type="ECO:0000256" key="13">
    <source>
        <dbReference type="SAM" id="SignalP"/>
    </source>
</evidence>
<dbReference type="InterPro" id="IPR001320">
    <property type="entry name" value="Iontro_rcpt_C"/>
</dbReference>
<proteinExistence type="predicted"/>
<dbReference type="Pfam" id="PF00060">
    <property type="entry name" value="Lig_chan"/>
    <property type="match status" value="1"/>
</dbReference>
<organism evidence="15 16">
    <name type="scientific">Aureococcus anophagefferens</name>
    <name type="common">Harmful bloom alga</name>
    <dbReference type="NCBI Taxonomy" id="44056"/>
    <lineage>
        <taxon>Eukaryota</taxon>
        <taxon>Sar</taxon>
        <taxon>Stramenopiles</taxon>
        <taxon>Ochrophyta</taxon>
        <taxon>Pelagophyceae</taxon>
        <taxon>Pelagomonadales</taxon>
        <taxon>Pelagomonadaceae</taxon>
        <taxon>Aureococcus</taxon>
    </lineage>
</organism>